<keyword evidence="4 6" id="KW-0255">Endonuclease</keyword>
<keyword evidence="6" id="KW-0694">RNA-binding</keyword>
<dbReference type="PANTHER" id="PTHR34276">
    <property type="entry name" value="MINI-RIBONUCLEASE 3"/>
    <property type="match status" value="1"/>
</dbReference>
<accession>A0A6L5YF92</accession>
<evidence type="ECO:0000256" key="3">
    <source>
        <dbReference type="ARBA" id="ARBA00022722"/>
    </source>
</evidence>
<dbReference type="GO" id="GO:0019843">
    <property type="term" value="F:rRNA binding"/>
    <property type="evidence" value="ECO:0007669"/>
    <property type="project" value="UniProtKB-UniRule"/>
</dbReference>
<dbReference type="GO" id="GO:0004525">
    <property type="term" value="F:ribonuclease III activity"/>
    <property type="evidence" value="ECO:0007669"/>
    <property type="project" value="InterPro"/>
</dbReference>
<dbReference type="GO" id="GO:0006364">
    <property type="term" value="P:rRNA processing"/>
    <property type="evidence" value="ECO:0007669"/>
    <property type="project" value="UniProtKB-UniRule"/>
</dbReference>
<comment type="subunit">
    <text evidence="6">Homodimer.</text>
</comment>
<dbReference type="InterPro" id="IPR008226">
    <property type="entry name" value="Mini3_fam"/>
</dbReference>
<evidence type="ECO:0000313" key="9">
    <source>
        <dbReference type="Proteomes" id="UP000476055"/>
    </source>
</evidence>
<sequence>MEESITLLTKIKQTFDCEGQDVRAYSPLTLAYIGDGIYELVIRSIVVERANRSANDLHKKTTRYVKAPAQSAMIEALLPELTEDEEAVYRRGRNAKSYTTAKNASVADYRRATGFEALMGYLYLTGQTDRMLELIKDGIRLAGLEI</sequence>
<dbReference type="AlphaFoldDB" id="A0A6L5YF92"/>
<evidence type="ECO:0000256" key="2">
    <source>
        <dbReference type="ARBA" id="ARBA00022552"/>
    </source>
</evidence>
<feature type="domain" description="RNase III" evidence="7">
    <location>
        <begin position="29"/>
        <end position="126"/>
    </location>
</feature>
<keyword evidence="2 6" id="KW-0698">rRNA processing</keyword>
<organism evidence="8 9">
    <name type="scientific">Waltera intestinalis</name>
    <dbReference type="NCBI Taxonomy" id="2606635"/>
    <lineage>
        <taxon>Bacteria</taxon>
        <taxon>Bacillati</taxon>
        <taxon>Bacillota</taxon>
        <taxon>Clostridia</taxon>
        <taxon>Lachnospirales</taxon>
        <taxon>Lachnospiraceae</taxon>
        <taxon>Waltera</taxon>
    </lineage>
</organism>
<evidence type="ECO:0000313" key="8">
    <source>
        <dbReference type="EMBL" id="MST56740.1"/>
    </source>
</evidence>
<evidence type="ECO:0000256" key="5">
    <source>
        <dbReference type="ARBA" id="ARBA00022801"/>
    </source>
</evidence>
<evidence type="ECO:0000259" key="7">
    <source>
        <dbReference type="Pfam" id="PF00636"/>
    </source>
</evidence>
<keyword evidence="6" id="KW-0699">rRNA-binding</keyword>
<evidence type="ECO:0000256" key="6">
    <source>
        <dbReference type="HAMAP-Rule" id="MF_01468"/>
    </source>
</evidence>
<keyword evidence="6" id="KW-0963">Cytoplasm</keyword>
<reference evidence="8 9" key="1">
    <citation type="submission" date="2019-08" db="EMBL/GenBank/DDBJ databases">
        <title>In-depth cultivation of the pig gut microbiome towards novel bacterial diversity and tailored functional studies.</title>
        <authorList>
            <person name="Wylensek D."/>
            <person name="Hitch T.C.A."/>
            <person name="Clavel T."/>
        </authorList>
    </citation>
    <scope>NUCLEOTIDE SEQUENCE [LARGE SCALE GENOMIC DNA]</scope>
    <source>
        <strain evidence="8 9">WCA3-601-WT-6H</strain>
    </source>
</reference>
<dbReference type="EMBL" id="VUMU01000001">
    <property type="protein sequence ID" value="MST56740.1"/>
    <property type="molecule type" value="Genomic_DNA"/>
</dbReference>
<keyword evidence="6" id="KW-0460">Magnesium</keyword>
<keyword evidence="9" id="KW-1185">Reference proteome</keyword>
<comment type="cofactor">
    <cofactor evidence="6">
        <name>Mg(2+)</name>
        <dbReference type="ChEBI" id="CHEBI:18420"/>
    </cofactor>
</comment>
<comment type="function">
    <text evidence="6">Involved in correct processing of both the 5' and 3' ends of 23S rRNA precursor. Processes 30S rRNA precursor transcript even in absence of ribonuclease 3 (Rnc); Rnc processes 30S rRNA into smaller rRNA precursors.</text>
</comment>
<dbReference type="EC" id="3.1.26.-" evidence="6"/>
<dbReference type="InterPro" id="IPR000999">
    <property type="entry name" value="RNase_III_dom"/>
</dbReference>
<dbReference type="GO" id="GO:0005737">
    <property type="term" value="C:cytoplasm"/>
    <property type="evidence" value="ECO:0007669"/>
    <property type="project" value="UniProtKB-SubCell"/>
</dbReference>
<comment type="subcellular location">
    <subcellularLocation>
        <location evidence="6">Cytoplasm</location>
    </subcellularLocation>
</comment>
<dbReference type="RefSeq" id="WP_118545592.1">
    <property type="nucleotide sequence ID" value="NZ_VUMU01000001.1"/>
</dbReference>
<dbReference type="HAMAP" id="MF_01468">
    <property type="entry name" value="RNase_Mini_III"/>
    <property type="match status" value="1"/>
</dbReference>
<dbReference type="PIRSF" id="PIRSF005520">
    <property type="entry name" value="UCP005520"/>
    <property type="match status" value="1"/>
</dbReference>
<comment type="caution">
    <text evidence="8">The sequence shown here is derived from an EMBL/GenBank/DDBJ whole genome shotgun (WGS) entry which is preliminary data.</text>
</comment>
<keyword evidence="5 6" id="KW-0378">Hydrolase</keyword>
<comment type="similarity">
    <text evidence="6">Belongs to the MrnC RNase family.</text>
</comment>
<dbReference type="PANTHER" id="PTHR34276:SF1">
    <property type="entry name" value="MINI-RIBONUCLEASE 3"/>
    <property type="match status" value="1"/>
</dbReference>
<evidence type="ECO:0000256" key="1">
    <source>
        <dbReference type="ARBA" id="ARBA00022517"/>
    </source>
</evidence>
<keyword evidence="1 6" id="KW-0690">Ribosome biogenesis</keyword>
<name>A0A6L5YF92_9FIRM</name>
<keyword evidence="3 6" id="KW-0540">Nuclease</keyword>
<dbReference type="InterPro" id="IPR036389">
    <property type="entry name" value="RNase_III_sf"/>
</dbReference>
<dbReference type="Proteomes" id="UP000476055">
    <property type="component" value="Unassembled WGS sequence"/>
</dbReference>
<dbReference type="Gene3D" id="1.10.1520.10">
    <property type="entry name" value="Ribonuclease III domain"/>
    <property type="match status" value="1"/>
</dbReference>
<protein>
    <recommendedName>
        <fullName evidence="6">Mini-ribonuclease 3</fullName>
        <shortName evidence="6">Mini-3</shortName>
        <shortName evidence="6">Mini-RNase 3</shortName>
        <ecNumber evidence="6">3.1.26.-</ecNumber>
    </recommendedName>
    <alternativeName>
        <fullName evidence="6">Mini-RNase III</fullName>
        <shortName evidence="6">Mini-III</shortName>
    </alternativeName>
</protein>
<gene>
    <name evidence="6" type="primary">mrnC</name>
    <name evidence="8" type="ORF">FYJ59_00490</name>
</gene>
<dbReference type="SUPFAM" id="SSF69065">
    <property type="entry name" value="RNase III domain-like"/>
    <property type="match status" value="1"/>
</dbReference>
<feature type="active site" evidence="6">
    <location>
        <position position="35"/>
    </location>
</feature>
<evidence type="ECO:0000256" key="4">
    <source>
        <dbReference type="ARBA" id="ARBA00022759"/>
    </source>
</evidence>
<proteinExistence type="inferred from homology"/>
<dbReference type="Pfam" id="PF00636">
    <property type="entry name" value="Ribonuclease_3"/>
    <property type="match status" value="1"/>
</dbReference>